<dbReference type="PRINTS" id="PR00722">
    <property type="entry name" value="CHYMOTRYPSIN"/>
</dbReference>
<sequence>MLLRASCLLLAVICYLLLGIVPPSSAIVGGYPEEIEAAPWMVSITLQNVGLICGGVLVSPRLVLTAAYCVFNRRATELSIRVGSKFADRDGYVYYPENIIIHNQFNATIKDYNLALLTLPVVLRESRDVYPVKIREATEYLPVGSQCIISGYGSTDAFNPQAFKGLKSAMVRVLDRENCAQRMYPWAVTPSMMCASGNGEDGCAGDGGGPLICAGKLTAIISWGKGCGRDEGIGVYADLTSSRRWMTDYGVPYIQYQR</sequence>
<evidence type="ECO:0000256" key="6">
    <source>
        <dbReference type="ARBA" id="ARBA00024195"/>
    </source>
</evidence>
<keyword evidence="7" id="KW-0812">Transmembrane</keyword>
<evidence type="ECO:0000256" key="5">
    <source>
        <dbReference type="ARBA" id="ARBA00022825"/>
    </source>
</evidence>
<dbReference type="InterPro" id="IPR043504">
    <property type="entry name" value="Peptidase_S1_PA_chymotrypsin"/>
</dbReference>
<keyword evidence="8" id="KW-0732">Signal</keyword>
<comment type="subcellular location">
    <subcellularLocation>
        <location evidence="1">Secreted</location>
    </subcellularLocation>
</comment>
<accession>A0A023ELJ4</accession>
<evidence type="ECO:0000313" key="10">
    <source>
        <dbReference type="EMBL" id="JAC10102.1"/>
    </source>
</evidence>
<dbReference type="SMART" id="SM00020">
    <property type="entry name" value="Tryp_SPc"/>
    <property type="match status" value="1"/>
</dbReference>
<dbReference type="GO" id="GO:0005615">
    <property type="term" value="C:extracellular space"/>
    <property type="evidence" value="ECO:0007669"/>
    <property type="project" value="TreeGrafter"/>
</dbReference>
<dbReference type="VEuPathDB" id="VectorBase:AALFPA_054935"/>
<keyword evidence="5" id="KW-0720">Serine protease</keyword>
<dbReference type="PANTHER" id="PTHR24264:SF65">
    <property type="entry name" value="SRCR DOMAIN-CONTAINING PROTEIN"/>
    <property type="match status" value="1"/>
</dbReference>
<feature type="domain" description="Peptidase S1" evidence="9">
    <location>
        <begin position="27"/>
        <end position="251"/>
    </location>
</feature>
<protein>
    <submittedName>
        <fullName evidence="10">Putative trypsin-beta</fullName>
    </submittedName>
</protein>
<evidence type="ECO:0000256" key="1">
    <source>
        <dbReference type="ARBA" id="ARBA00004613"/>
    </source>
</evidence>
<evidence type="ECO:0000256" key="4">
    <source>
        <dbReference type="ARBA" id="ARBA00022801"/>
    </source>
</evidence>
<evidence type="ECO:0000256" key="3">
    <source>
        <dbReference type="ARBA" id="ARBA00022670"/>
    </source>
</evidence>
<dbReference type="EMBL" id="GAPW01003496">
    <property type="protein sequence ID" value="JAC10102.1"/>
    <property type="molecule type" value="mRNA"/>
</dbReference>
<dbReference type="InterPro" id="IPR050127">
    <property type="entry name" value="Serine_Proteases_S1"/>
</dbReference>
<dbReference type="GO" id="GO:0006508">
    <property type="term" value="P:proteolysis"/>
    <property type="evidence" value="ECO:0007669"/>
    <property type="project" value="UniProtKB-KW"/>
</dbReference>
<reference evidence="10" key="1">
    <citation type="journal article" date="2014" name="PLoS Negl. Trop. Dis.">
        <title>Identification and characterization of seminal fluid proteins in the Asian tiger mosquito, Aedes albopictus.</title>
        <authorList>
            <person name="Boes K.E."/>
            <person name="Ribeiro J.M."/>
            <person name="Wong A."/>
            <person name="Harrington L.C."/>
            <person name="Wolfner M.F."/>
            <person name="Sirot L.K."/>
        </authorList>
    </citation>
    <scope>NUCLEOTIDE SEQUENCE</scope>
    <source>
        <tissue evidence="10">Reproductive organs</tissue>
    </source>
</reference>
<comment type="similarity">
    <text evidence="6">Belongs to the peptidase S1 family. CLIP subfamily.</text>
</comment>
<dbReference type="Gene3D" id="2.40.10.10">
    <property type="entry name" value="Trypsin-like serine proteases"/>
    <property type="match status" value="1"/>
</dbReference>
<evidence type="ECO:0000256" key="7">
    <source>
        <dbReference type="SAM" id="Phobius"/>
    </source>
</evidence>
<dbReference type="Pfam" id="PF00089">
    <property type="entry name" value="Trypsin"/>
    <property type="match status" value="1"/>
</dbReference>
<name>A0A023ELJ4_AEDAL</name>
<evidence type="ECO:0000256" key="2">
    <source>
        <dbReference type="ARBA" id="ARBA00022525"/>
    </source>
</evidence>
<dbReference type="VEuPathDB" id="VectorBase:AALC636_028666"/>
<dbReference type="VEuPathDB" id="VectorBase:AALF005200"/>
<dbReference type="PANTHER" id="PTHR24264">
    <property type="entry name" value="TRYPSIN-RELATED"/>
    <property type="match status" value="1"/>
</dbReference>
<dbReference type="PROSITE" id="PS50240">
    <property type="entry name" value="TRYPSIN_DOM"/>
    <property type="match status" value="1"/>
</dbReference>
<feature type="transmembrane region" description="Helical" evidence="7">
    <location>
        <begin position="50"/>
        <end position="71"/>
    </location>
</feature>
<keyword evidence="4" id="KW-0378">Hydrolase</keyword>
<keyword evidence="3" id="KW-0645">Protease</keyword>
<dbReference type="AlphaFoldDB" id="A0A023ELJ4"/>
<feature type="signal peptide" evidence="8">
    <location>
        <begin position="1"/>
        <end position="26"/>
    </location>
</feature>
<dbReference type="CDD" id="cd00190">
    <property type="entry name" value="Tryp_SPc"/>
    <property type="match status" value="1"/>
</dbReference>
<dbReference type="InterPro" id="IPR001314">
    <property type="entry name" value="Peptidase_S1A"/>
</dbReference>
<keyword evidence="2" id="KW-0964">Secreted</keyword>
<proteinExistence type="evidence at transcript level"/>
<dbReference type="GO" id="GO:0004252">
    <property type="term" value="F:serine-type endopeptidase activity"/>
    <property type="evidence" value="ECO:0007669"/>
    <property type="project" value="InterPro"/>
</dbReference>
<organism evidence="10">
    <name type="scientific">Aedes albopictus</name>
    <name type="common">Asian tiger mosquito</name>
    <name type="synonym">Stegomyia albopicta</name>
    <dbReference type="NCBI Taxonomy" id="7160"/>
    <lineage>
        <taxon>Eukaryota</taxon>
        <taxon>Metazoa</taxon>
        <taxon>Ecdysozoa</taxon>
        <taxon>Arthropoda</taxon>
        <taxon>Hexapoda</taxon>
        <taxon>Insecta</taxon>
        <taxon>Pterygota</taxon>
        <taxon>Neoptera</taxon>
        <taxon>Endopterygota</taxon>
        <taxon>Diptera</taxon>
        <taxon>Nematocera</taxon>
        <taxon>Culicoidea</taxon>
        <taxon>Culicidae</taxon>
        <taxon>Culicinae</taxon>
        <taxon>Aedini</taxon>
        <taxon>Aedes</taxon>
        <taxon>Stegomyia</taxon>
    </lineage>
</organism>
<dbReference type="InterPro" id="IPR001254">
    <property type="entry name" value="Trypsin_dom"/>
</dbReference>
<keyword evidence="7" id="KW-1133">Transmembrane helix</keyword>
<evidence type="ECO:0000256" key="8">
    <source>
        <dbReference type="SAM" id="SignalP"/>
    </source>
</evidence>
<dbReference type="SUPFAM" id="SSF50494">
    <property type="entry name" value="Trypsin-like serine proteases"/>
    <property type="match status" value="1"/>
</dbReference>
<keyword evidence="7" id="KW-0472">Membrane</keyword>
<evidence type="ECO:0000259" key="9">
    <source>
        <dbReference type="PROSITE" id="PS50240"/>
    </source>
</evidence>
<dbReference type="InterPro" id="IPR009003">
    <property type="entry name" value="Peptidase_S1_PA"/>
</dbReference>
<feature type="chain" id="PRO_5001519055" evidence="8">
    <location>
        <begin position="27"/>
        <end position="258"/>
    </location>
</feature>